<proteinExistence type="predicted"/>
<dbReference type="Proteomes" id="UP000235786">
    <property type="component" value="Unassembled WGS sequence"/>
</dbReference>
<gene>
    <name evidence="1" type="ORF">L207DRAFT_531735</name>
</gene>
<protein>
    <submittedName>
        <fullName evidence="1">Uncharacterized protein</fullName>
    </submittedName>
</protein>
<dbReference type="OrthoDB" id="674604at2759"/>
<dbReference type="AlphaFoldDB" id="A0A2J6RG16"/>
<reference evidence="1 2" key="1">
    <citation type="submission" date="2016-04" db="EMBL/GenBank/DDBJ databases">
        <title>A degradative enzymes factory behind the ericoid mycorrhizal symbiosis.</title>
        <authorList>
            <consortium name="DOE Joint Genome Institute"/>
            <person name="Martino E."/>
            <person name="Morin E."/>
            <person name="Grelet G."/>
            <person name="Kuo A."/>
            <person name="Kohler A."/>
            <person name="Daghino S."/>
            <person name="Barry K."/>
            <person name="Choi C."/>
            <person name="Cichocki N."/>
            <person name="Clum A."/>
            <person name="Copeland A."/>
            <person name="Hainaut M."/>
            <person name="Haridas S."/>
            <person name="Labutti K."/>
            <person name="Lindquist E."/>
            <person name="Lipzen A."/>
            <person name="Khouja H.-R."/>
            <person name="Murat C."/>
            <person name="Ohm R."/>
            <person name="Olson A."/>
            <person name="Spatafora J."/>
            <person name="Veneault-Fourrey C."/>
            <person name="Henrissat B."/>
            <person name="Grigoriev I."/>
            <person name="Martin F."/>
            <person name="Perotto S."/>
        </authorList>
    </citation>
    <scope>NUCLEOTIDE SEQUENCE [LARGE SCALE GENOMIC DNA]</scope>
    <source>
        <strain evidence="1 2">F</strain>
    </source>
</reference>
<dbReference type="EMBL" id="KZ613949">
    <property type="protein sequence ID" value="PMD37448.1"/>
    <property type="molecule type" value="Genomic_DNA"/>
</dbReference>
<keyword evidence="2" id="KW-1185">Reference proteome</keyword>
<accession>A0A2J6RG16</accession>
<evidence type="ECO:0000313" key="2">
    <source>
        <dbReference type="Proteomes" id="UP000235786"/>
    </source>
</evidence>
<sequence length="294" mass="34316">MPILAATPSSFGIIPIDSYGTWHTHSRLGNRLSTQFSLTNQGVFFPNAKLYYQTAVPRYRHQYLFPLNYQSPSFRGNVGPHRFILLQKVGPGLFIRLYEYRGRVTAFRHRPCSSAFYESVCVLNNPRMFPNLWDRYAVQLRWRPWEKFGTRYWHIRAAEPRASWDIAAHQFLLHMSYERYMYIEFVPGNHKSNPGLKYFALVIQVGDESSRDLSSVSLRIVSAEVWERLTVTMLGSRKREALAFETLPPEERNHISLVGYDISVSVKLERGPKEQPYNLVYLDWEEVTSIPTTK</sequence>
<organism evidence="1 2">
    <name type="scientific">Hyaloscypha variabilis (strain UAMH 11265 / GT02V1 / F)</name>
    <name type="common">Meliniomyces variabilis</name>
    <dbReference type="NCBI Taxonomy" id="1149755"/>
    <lineage>
        <taxon>Eukaryota</taxon>
        <taxon>Fungi</taxon>
        <taxon>Dikarya</taxon>
        <taxon>Ascomycota</taxon>
        <taxon>Pezizomycotina</taxon>
        <taxon>Leotiomycetes</taxon>
        <taxon>Helotiales</taxon>
        <taxon>Hyaloscyphaceae</taxon>
        <taxon>Hyaloscypha</taxon>
        <taxon>Hyaloscypha variabilis</taxon>
    </lineage>
</organism>
<evidence type="ECO:0000313" key="1">
    <source>
        <dbReference type="EMBL" id="PMD37448.1"/>
    </source>
</evidence>
<name>A0A2J6RG16_HYAVF</name>